<dbReference type="EMBL" id="MFFF01000018">
    <property type="protein sequence ID" value="OGE99664.1"/>
    <property type="molecule type" value="Genomic_DNA"/>
</dbReference>
<gene>
    <name evidence="3" type="ORF">A3J05_00530</name>
</gene>
<dbReference type="CDD" id="cd03801">
    <property type="entry name" value="GT4_PimA-like"/>
    <property type="match status" value="1"/>
</dbReference>
<evidence type="ECO:0000313" key="4">
    <source>
        <dbReference type="Proteomes" id="UP000177235"/>
    </source>
</evidence>
<sequence>MRLIFITRKVDRADPLTGFVFGWIEALARNLQQLYVICQEKGDASDLPANVAVYSFGKEKGYGRIKQALGLFAVCFRFARHADGFLVHMHPVYAVLAALPARLFGKKIALWYTHKSVDLKLKIAHAMVNFILTASKESFRINSPKVKVVGHGIDLSKFKFQNQTLTSGKKFRLLTIGRISPVKDYETLIKAVEILVNKENVQDLDVQIYGKVGLVQHQKYLDSLVRFVENAGLDEIIDFQGEVQHDFVPQLINEADIFVNLSMTGSLDKNVLEAAASGRLVLTSNEAFEEPFKKISPDLFFERNNAADLAKKIMKLKTMPESERRELTAKLRSWVEQNHDLEKLAGKIVESFS</sequence>
<dbReference type="InterPro" id="IPR001296">
    <property type="entry name" value="Glyco_trans_1"/>
</dbReference>
<dbReference type="PANTHER" id="PTHR46401">
    <property type="entry name" value="GLYCOSYLTRANSFERASE WBBK-RELATED"/>
    <property type="match status" value="1"/>
</dbReference>
<accession>A0A1F5QBU1</accession>
<dbReference type="Pfam" id="PF00534">
    <property type="entry name" value="Glycos_transf_1"/>
    <property type="match status" value="1"/>
</dbReference>
<keyword evidence="1" id="KW-0808">Transferase</keyword>
<reference evidence="3 4" key="1">
    <citation type="journal article" date="2016" name="Nat. Commun.">
        <title>Thousands of microbial genomes shed light on interconnected biogeochemical processes in an aquifer system.</title>
        <authorList>
            <person name="Anantharaman K."/>
            <person name="Brown C.T."/>
            <person name="Hug L.A."/>
            <person name="Sharon I."/>
            <person name="Castelle C.J."/>
            <person name="Probst A.J."/>
            <person name="Thomas B.C."/>
            <person name="Singh A."/>
            <person name="Wilkins M.J."/>
            <person name="Karaoz U."/>
            <person name="Brodie E.L."/>
            <person name="Williams K.H."/>
            <person name="Hubbard S.S."/>
            <person name="Banfield J.F."/>
        </authorList>
    </citation>
    <scope>NUCLEOTIDE SEQUENCE [LARGE SCALE GENOMIC DNA]</scope>
</reference>
<dbReference type="GO" id="GO:0016757">
    <property type="term" value="F:glycosyltransferase activity"/>
    <property type="evidence" value="ECO:0007669"/>
    <property type="project" value="InterPro"/>
</dbReference>
<dbReference type="Gene3D" id="3.40.50.2000">
    <property type="entry name" value="Glycogen Phosphorylase B"/>
    <property type="match status" value="2"/>
</dbReference>
<dbReference type="GO" id="GO:0009103">
    <property type="term" value="P:lipopolysaccharide biosynthetic process"/>
    <property type="evidence" value="ECO:0007669"/>
    <property type="project" value="TreeGrafter"/>
</dbReference>
<comment type="caution">
    <text evidence="3">The sequence shown here is derived from an EMBL/GenBank/DDBJ whole genome shotgun (WGS) entry which is preliminary data.</text>
</comment>
<evidence type="ECO:0000259" key="2">
    <source>
        <dbReference type="Pfam" id="PF00534"/>
    </source>
</evidence>
<evidence type="ECO:0000256" key="1">
    <source>
        <dbReference type="ARBA" id="ARBA00022679"/>
    </source>
</evidence>
<feature type="domain" description="Glycosyl transferase family 1" evidence="2">
    <location>
        <begin position="159"/>
        <end position="325"/>
    </location>
</feature>
<dbReference type="AlphaFoldDB" id="A0A1F5QBU1"/>
<evidence type="ECO:0000313" key="3">
    <source>
        <dbReference type="EMBL" id="OGE99664.1"/>
    </source>
</evidence>
<protein>
    <recommendedName>
        <fullName evidence="2">Glycosyl transferase family 1 domain-containing protein</fullName>
    </recommendedName>
</protein>
<organism evidence="3 4">
    <name type="scientific">Candidatus Doudnabacteria bacterium RIFCSPLOWO2_02_FULL_48_13</name>
    <dbReference type="NCBI Taxonomy" id="1817845"/>
    <lineage>
        <taxon>Bacteria</taxon>
        <taxon>Candidatus Doudnaibacteriota</taxon>
    </lineage>
</organism>
<name>A0A1F5QBU1_9BACT</name>
<dbReference type="PANTHER" id="PTHR46401:SF2">
    <property type="entry name" value="GLYCOSYLTRANSFERASE WBBK-RELATED"/>
    <property type="match status" value="1"/>
</dbReference>
<proteinExistence type="predicted"/>
<dbReference type="Proteomes" id="UP000177235">
    <property type="component" value="Unassembled WGS sequence"/>
</dbReference>
<dbReference type="SUPFAM" id="SSF53756">
    <property type="entry name" value="UDP-Glycosyltransferase/glycogen phosphorylase"/>
    <property type="match status" value="1"/>
</dbReference>